<evidence type="ECO:0000256" key="2">
    <source>
        <dbReference type="ARBA" id="ARBA00022475"/>
    </source>
</evidence>
<dbReference type="AlphaFoldDB" id="A0AAJ1X0K3"/>
<dbReference type="GO" id="GO:0005886">
    <property type="term" value="C:plasma membrane"/>
    <property type="evidence" value="ECO:0007669"/>
    <property type="project" value="UniProtKB-SubCell"/>
</dbReference>
<comment type="caution">
    <text evidence="12">The sequence shown here is derived from an EMBL/GenBank/DDBJ whole genome shotgun (WGS) entry which is preliminary data.</text>
</comment>
<evidence type="ECO:0000313" key="12">
    <source>
        <dbReference type="EMBL" id="MDQ0547425.1"/>
    </source>
</evidence>
<evidence type="ECO:0000256" key="9">
    <source>
        <dbReference type="HAMAP-Rule" id="MF_00161"/>
    </source>
</evidence>
<dbReference type="GO" id="GO:0006508">
    <property type="term" value="P:proteolysis"/>
    <property type="evidence" value="ECO:0007669"/>
    <property type="project" value="UniProtKB-KW"/>
</dbReference>
<name>A0AAJ1X0K3_9HYPH</name>
<dbReference type="NCBIfam" id="TIGR00077">
    <property type="entry name" value="lspA"/>
    <property type="match status" value="1"/>
</dbReference>
<dbReference type="RefSeq" id="WP_230368427.1">
    <property type="nucleotide sequence ID" value="NZ_JAJALK010000029.1"/>
</dbReference>
<evidence type="ECO:0000256" key="10">
    <source>
        <dbReference type="RuleBase" id="RU000594"/>
    </source>
</evidence>
<dbReference type="PROSITE" id="PS00855">
    <property type="entry name" value="SPASE_II"/>
    <property type="match status" value="1"/>
</dbReference>
<evidence type="ECO:0000256" key="6">
    <source>
        <dbReference type="ARBA" id="ARBA00022801"/>
    </source>
</evidence>
<comment type="caution">
    <text evidence="9">Lacks conserved residue(s) required for the propagation of feature annotation.</text>
</comment>
<comment type="function">
    <text evidence="9 10">This protein specifically catalyzes the removal of signal peptides from prolipoproteins.</text>
</comment>
<feature type="transmembrane region" description="Helical" evidence="9">
    <location>
        <begin position="52"/>
        <end position="73"/>
    </location>
</feature>
<dbReference type="PRINTS" id="PR00781">
    <property type="entry name" value="LIPOSIGPTASE"/>
</dbReference>
<feature type="active site" evidence="9">
    <location>
        <position position="124"/>
    </location>
</feature>
<dbReference type="EC" id="3.4.23.36" evidence="9"/>
<evidence type="ECO:0000256" key="3">
    <source>
        <dbReference type="ARBA" id="ARBA00022670"/>
    </source>
</evidence>
<evidence type="ECO:0000256" key="5">
    <source>
        <dbReference type="ARBA" id="ARBA00022750"/>
    </source>
</evidence>
<dbReference type="InterPro" id="IPR001872">
    <property type="entry name" value="Peptidase_A8"/>
</dbReference>
<keyword evidence="3 9" id="KW-0645">Protease</keyword>
<evidence type="ECO:0000256" key="7">
    <source>
        <dbReference type="ARBA" id="ARBA00022989"/>
    </source>
</evidence>
<comment type="subcellular location">
    <subcellularLocation>
        <location evidence="9">Cell membrane</location>
        <topology evidence="9">Multi-pass membrane protein</topology>
    </subcellularLocation>
</comment>
<evidence type="ECO:0000256" key="4">
    <source>
        <dbReference type="ARBA" id="ARBA00022692"/>
    </source>
</evidence>
<keyword evidence="5 9" id="KW-0064">Aspartyl protease</keyword>
<evidence type="ECO:0000313" key="13">
    <source>
        <dbReference type="Proteomes" id="UP001223420"/>
    </source>
</evidence>
<sequence length="154" mass="16521">MAVTAAIDLVTKVVAMELLAGGVARNLMPMLDLSLAFNRGISFSLFQAHDPASILVLLGIQSALACLVIWWALNATEALRRYGFSAIAGGAVANVLDRFINGTVTDFLDLHTAGIRWFTFNLADVWISAGVVLLILDALPVWFHRTGVPGGLTR</sequence>
<dbReference type="Pfam" id="PF01252">
    <property type="entry name" value="Peptidase_A8"/>
    <property type="match status" value="1"/>
</dbReference>
<proteinExistence type="inferred from homology"/>
<comment type="similarity">
    <text evidence="1 9 11">Belongs to the peptidase A8 family.</text>
</comment>
<keyword evidence="7 9" id="KW-1133">Transmembrane helix</keyword>
<comment type="pathway">
    <text evidence="9">Protein modification; lipoprotein biosynthesis (signal peptide cleavage).</text>
</comment>
<feature type="transmembrane region" description="Helical" evidence="9">
    <location>
        <begin position="125"/>
        <end position="143"/>
    </location>
</feature>
<gene>
    <name evidence="9" type="primary">lspA</name>
    <name evidence="12" type="ORF">QO001_006384</name>
</gene>
<dbReference type="GO" id="GO:0004190">
    <property type="term" value="F:aspartic-type endopeptidase activity"/>
    <property type="evidence" value="ECO:0007669"/>
    <property type="project" value="UniProtKB-UniRule"/>
</dbReference>
<dbReference type="EMBL" id="JAUSWL010000026">
    <property type="protein sequence ID" value="MDQ0547425.1"/>
    <property type="molecule type" value="Genomic_DNA"/>
</dbReference>
<reference evidence="12" key="1">
    <citation type="submission" date="2023-07" db="EMBL/GenBank/DDBJ databases">
        <title>Genomic Encyclopedia of Type Strains, Phase IV (KMG-IV): sequencing the most valuable type-strain genomes for metagenomic binning, comparative biology and taxonomic classification.</title>
        <authorList>
            <person name="Goeker M."/>
        </authorList>
    </citation>
    <scope>NUCLEOTIDE SEQUENCE</scope>
    <source>
        <strain evidence="12">DSM 19569</strain>
    </source>
</reference>
<protein>
    <recommendedName>
        <fullName evidence="9">Lipoprotein signal peptidase</fullName>
        <ecNumber evidence="9">3.4.23.36</ecNumber>
    </recommendedName>
    <alternativeName>
        <fullName evidence="9">Prolipoprotein signal peptidase</fullName>
    </alternativeName>
    <alternativeName>
        <fullName evidence="9">Signal peptidase II</fullName>
        <shortName evidence="9">SPase II</shortName>
    </alternativeName>
</protein>
<evidence type="ECO:0000256" key="11">
    <source>
        <dbReference type="RuleBase" id="RU004181"/>
    </source>
</evidence>
<dbReference type="Proteomes" id="UP001223420">
    <property type="component" value="Unassembled WGS sequence"/>
</dbReference>
<evidence type="ECO:0000256" key="1">
    <source>
        <dbReference type="ARBA" id="ARBA00006139"/>
    </source>
</evidence>
<organism evidence="12 13">
    <name type="scientific">Methylobacterium brachiatum</name>
    <dbReference type="NCBI Taxonomy" id="269660"/>
    <lineage>
        <taxon>Bacteria</taxon>
        <taxon>Pseudomonadati</taxon>
        <taxon>Pseudomonadota</taxon>
        <taxon>Alphaproteobacteria</taxon>
        <taxon>Hyphomicrobiales</taxon>
        <taxon>Methylobacteriaceae</taxon>
        <taxon>Methylobacterium</taxon>
    </lineage>
</organism>
<comment type="catalytic activity">
    <reaction evidence="9 10">
        <text>Release of signal peptides from bacterial membrane prolipoproteins. Hydrolyzes -Xaa-Yaa-Zaa-|-(S,diacylglyceryl)Cys-, in which Xaa is hydrophobic (preferably Leu), and Yaa (Ala or Ser) and Zaa (Gly or Ala) have small, neutral side chains.</text>
        <dbReference type="EC" id="3.4.23.36"/>
    </reaction>
</comment>
<accession>A0AAJ1X0K3</accession>
<dbReference type="PANTHER" id="PTHR33695">
    <property type="entry name" value="LIPOPROTEIN SIGNAL PEPTIDASE"/>
    <property type="match status" value="1"/>
</dbReference>
<keyword evidence="4 9" id="KW-0812">Transmembrane</keyword>
<keyword evidence="2 9" id="KW-1003">Cell membrane</keyword>
<dbReference type="PANTHER" id="PTHR33695:SF1">
    <property type="entry name" value="LIPOPROTEIN SIGNAL PEPTIDASE"/>
    <property type="match status" value="1"/>
</dbReference>
<feature type="active site" evidence="9">
    <location>
        <position position="106"/>
    </location>
</feature>
<keyword evidence="6 9" id="KW-0378">Hydrolase</keyword>
<dbReference type="HAMAP" id="MF_00161">
    <property type="entry name" value="LspA"/>
    <property type="match status" value="1"/>
</dbReference>
<evidence type="ECO:0000256" key="8">
    <source>
        <dbReference type="ARBA" id="ARBA00023136"/>
    </source>
</evidence>
<keyword evidence="8 9" id="KW-0472">Membrane</keyword>